<keyword evidence="3" id="KW-1185">Reference proteome</keyword>
<evidence type="ECO:0000259" key="1">
    <source>
        <dbReference type="PROSITE" id="PS50846"/>
    </source>
</evidence>
<evidence type="ECO:0000313" key="3">
    <source>
        <dbReference type="Proteomes" id="UP001595625"/>
    </source>
</evidence>
<reference evidence="3" key="1">
    <citation type="journal article" date="2019" name="Int. J. Syst. Evol. Microbiol.">
        <title>The Global Catalogue of Microorganisms (GCM) 10K type strain sequencing project: providing services to taxonomists for standard genome sequencing and annotation.</title>
        <authorList>
            <consortium name="The Broad Institute Genomics Platform"/>
            <consortium name="The Broad Institute Genome Sequencing Center for Infectious Disease"/>
            <person name="Wu L."/>
            <person name="Ma J."/>
        </authorList>
    </citation>
    <scope>NUCLEOTIDE SEQUENCE [LARGE SCALE GENOMIC DNA]</scope>
    <source>
        <strain evidence="3">CCM 320</strain>
    </source>
</reference>
<gene>
    <name evidence="2" type="ORF">ACFOEJ_13285</name>
</gene>
<accession>A0ABV7KRN9</accession>
<comment type="caution">
    <text evidence="2">The sequence shown here is derived from an EMBL/GenBank/DDBJ whole genome shotgun (WGS) entry which is preliminary data.</text>
</comment>
<dbReference type="Gene3D" id="3.30.70.100">
    <property type="match status" value="1"/>
</dbReference>
<dbReference type="PROSITE" id="PS50846">
    <property type="entry name" value="HMA_2"/>
    <property type="match status" value="1"/>
</dbReference>
<dbReference type="EMBL" id="JBHRUJ010000017">
    <property type="protein sequence ID" value="MFC3212056.1"/>
    <property type="molecule type" value="Genomic_DNA"/>
</dbReference>
<protein>
    <submittedName>
        <fullName evidence="2">Heavy-metal-associated domain-containing protein</fullName>
    </submittedName>
</protein>
<dbReference type="SUPFAM" id="SSF55008">
    <property type="entry name" value="HMA, heavy metal-associated domain"/>
    <property type="match status" value="1"/>
</dbReference>
<organism evidence="2 3">
    <name type="scientific">Planomicrobium okeanokoites</name>
    <name type="common">Planococcus okeanokoites</name>
    <name type="synonym">Flavobacterium okeanokoites</name>
    <dbReference type="NCBI Taxonomy" id="244"/>
    <lineage>
        <taxon>Bacteria</taxon>
        <taxon>Bacillati</taxon>
        <taxon>Bacillota</taxon>
        <taxon>Bacilli</taxon>
        <taxon>Bacillales</taxon>
        <taxon>Caryophanaceae</taxon>
        <taxon>Planomicrobium</taxon>
    </lineage>
</organism>
<sequence length="68" mass="7717">MQTMTIYIKEATAEKPIQSLEGILADVPEVERALIDVEDGEVKITFDENQTSEEQIIQRIQIEGFHIA</sequence>
<feature type="domain" description="HMA" evidence="1">
    <location>
        <begin position="2"/>
        <end position="68"/>
    </location>
</feature>
<dbReference type="InterPro" id="IPR006121">
    <property type="entry name" value="HMA_dom"/>
</dbReference>
<dbReference type="RefSeq" id="WP_117312645.1">
    <property type="nucleotide sequence ID" value="NZ_CANNGD010000001.1"/>
</dbReference>
<name>A0ABV7KRN9_PLAOK</name>
<dbReference type="Proteomes" id="UP001595625">
    <property type="component" value="Unassembled WGS sequence"/>
</dbReference>
<dbReference type="InterPro" id="IPR036163">
    <property type="entry name" value="HMA_dom_sf"/>
</dbReference>
<proteinExistence type="predicted"/>
<evidence type="ECO:0000313" key="2">
    <source>
        <dbReference type="EMBL" id="MFC3212056.1"/>
    </source>
</evidence>